<reference evidence="4 5" key="1">
    <citation type="submission" date="2022-04" db="EMBL/GenBank/DDBJ databases">
        <title>Positive selection, recombination, and allopatry shape intraspecific diversity of widespread and dominant cyanobacteria.</title>
        <authorList>
            <person name="Wei J."/>
            <person name="Shu W."/>
            <person name="Hu C."/>
        </authorList>
    </citation>
    <scope>NUCLEOTIDE SEQUENCE [LARGE SCALE GENOMIC DNA]</scope>
    <source>
        <strain evidence="4 5">DQ-A4</strain>
    </source>
</reference>
<protein>
    <submittedName>
        <fullName evidence="4">Tetratricopeptide repeat protein</fullName>
    </submittedName>
</protein>
<dbReference type="Gene3D" id="1.25.40.10">
    <property type="entry name" value="Tetratricopeptide repeat domain"/>
    <property type="match status" value="2"/>
</dbReference>
<dbReference type="InterPro" id="IPR002088">
    <property type="entry name" value="Prenyl_trans_a"/>
</dbReference>
<name>A0ABV0K8U9_9CYAN</name>
<evidence type="ECO:0000256" key="1">
    <source>
        <dbReference type="ARBA" id="ARBA00022737"/>
    </source>
</evidence>
<evidence type="ECO:0000256" key="2">
    <source>
        <dbReference type="ARBA" id="ARBA00022803"/>
    </source>
</evidence>
<dbReference type="Proteomes" id="UP001482513">
    <property type="component" value="Unassembled WGS sequence"/>
</dbReference>
<feature type="repeat" description="TPR" evidence="3">
    <location>
        <begin position="43"/>
        <end position="76"/>
    </location>
</feature>
<organism evidence="4 5">
    <name type="scientific">Leptolyngbya subtilissima DQ-A4</name>
    <dbReference type="NCBI Taxonomy" id="2933933"/>
    <lineage>
        <taxon>Bacteria</taxon>
        <taxon>Bacillati</taxon>
        <taxon>Cyanobacteriota</taxon>
        <taxon>Cyanophyceae</taxon>
        <taxon>Leptolyngbyales</taxon>
        <taxon>Leptolyngbyaceae</taxon>
        <taxon>Leptolyngbya group</taxon>
        <taxon>Leptolyngbya</taxon>
    </lineage>
</organism>
<dbReference type="SMART" id="SM00028">
    <property type="entry name" value="TPR"/>
    <property type="match status" value="3"/>
</dbReference>
<proteinExistence type="predicted"/>
<accession>A0ABV0K8U9</accession>
<keyword evidence="5" id="KW-1185">Reference proteome</keyword>
<dbReference type="RefSeq" id="WP_190704531.1">
    <property type="nucleotide sequence ID" value="NZ_JAMPKX010000011.1"/>
</dbReference>
<dbReference type="SUPFAM" id="SSF48452">
    <property type="entry name" value="TPR-like"/>
    <property type="match status" value="1"/>
</dbReference>
<evidence type="ECO:0000313" key="5">
    <source>
        <dbReference type="Proteomes" id="UP001482513"/>
    </source>
</evidence>
<dbReference type="PANTHER" id="PTHR44943">
    <property type="entry name" value="CELLULOSE SYNTHASE OPERON PROTEIN C"/>
    <property type="match status" value="1"/>
</dbReference>
<evidence type="ECO:0000313" key="4">
    <source>
        <dbReference type="EMBL" id="MEP0949206.1"/>
    </source>
</evidence>
<dbReference type="EMBL" id="JAMPKX010000011">
    <property type="protein sequence ID" value="MEP0949206.1"/>
    <property type="molecule type" value="Genomic_DNA"/>
</dbReference>
<dbReference type="InterPro" id="IPR051685">
    <property type="entry name" value="Ycf3/AcsC/BcsC/TPR_MFPF"/>
</dbReference>
<dbReference type="PROSITE" id="PS50005">
    <property type="entry name" value="TPR"/>
    <property type="match status" value="1"/>
</dbReference>
<dbReference type="Pfam" id="PF01239">
    <property type="entry name" value="PPTA"/>
    <property type="match status" value="1"/>
</dbReference>
<dbReference type="InterPro" id="IPR011990">
    <property type="entry name" value="TPR-like_helical_dom_sf"/>
</dbReference>
<keyword evidence="2 3" id="KW-0802">TPR repeat</keyword>
<dbReference type="PANTHER" id="PTHR44943:SF8">
    <property type="entry name" value="TPR REPEAT-CONTAINING PROTEIN MJ0263"/>
    <property type="match status" value="1"/>
</dbReference>
<evidence type="ECO:0000256" key="3">
    <source>
        <dbReference type="PROSITE-ProRule" id="PRU00339"/>
    </source>
</evidence>
<sequence length="199" mass="22353">MKTMVRDRQISPVGLRSNATLPQGRSLATAPRALPPCDNETVAMGQCELGKIRLEMGRFEDALELFEYALALEPHDVESWHNRAEALTCLNRYEDALASLEQAQTLAGFATTRLLVQKAVVLIWLNRLENALTCCNRALWLNPEHSQAWLFRGVALQRLGRSKEAHRSYRRVAQPALASGSHSNLQRLCQDIVHSHQTS</sequence>
<gene>
    <name evidence="4" type="ORF">NC992_20170</name>
</gene>
<dbReference type="InterPro" id="IPR019734">
    <property type="entry name" value="TPR_rpt"/>
</dbReference>
<dbReference type="Pfam" id="PF13432">
    <property type="entry name" value="TPR_16"/>
    <property type="match status" value="1"/>
</dbReference>
<dbReference type="PROSITE" id="PS50293">
    <property type="entry name" value="TPR_REGION"/>
    <property type="match status" value="1"/>
</dbReference>
<keyword evidence="1" id="KW-0677">Repeat</keyword>
<comment type="caution">
    <text evidence="4">The sequence shown here is derived from an EMBL/GenBank/DDBJ whole genome shotgun (WGS) entry which is preliminary data.</text>
</comment>